<dbReference type="PANTHER" id="PTHR47735:SF14">
    <property type="entry name" value="POTASSIUM VOLTAGE-GATED CHANNEL SUBFAMILY KQT MEMBER 1"/>
    <property type="match status" value="1"/>
</dbReference>
<proteinExistence type="predicted"/>
<gene>
    <name evidence="10" type="primary">kcnq1</name>
    <name evidence="10" type="ORF">Bhyg_00599</name>
</gene>
<organism evidence="10 11">
    <name type="scientific">Pseudolycoriella hygida</name>
    <dbReference type="NCBI Taxonomy" id="35572"/>
    <lineage>
        <taxon>Eukaryota</taxon>
        <taxon>Metazoa</taxon>
        <taxon>Ecdysozoa</taxon>
        <taxon>Arthropoda</taxon>
        <taxon>Hexapoda</taxon>
        <taxon>Insecta</taxon>
        <taxon>Pterygota</taxon>
        <taxon>Neoptera</taxon>
        <taxon>Endopterygota</taxon>
        <taxon>Diptera</taxon>
        <taxon>Nematocera</taxon>
        <taxon>Sciaroidea</taxon>
        <taxon>Sciaridae</taxon>
        <taxon>Pseudolycoriella</taxon>
    </lineage>
</organism>
<dbReference type="InterPro" id="IPR003937">
    <property type="entry name" value="K_chnl_volt-dep_KCNQ"/>
</dbReference>
<dbReference type="EMBL" id="WJQU01000001">
    <property type="protein sequence ID" value="KAJ6645393.1"/>
    <property type="molecule type" value="Genomic_DNA"/>
</dbReference>
<evidence type="ECO:0000256" key="6">
    <source>
        <dbReference type="ARBA" id="ARBA00023303"/>
    </source>
</evidence>
<keyword evidence="3" id="KW-0472">Membrane</keyword>
<evidence type="ECO:0000256" key="4">
    <source>
        <dbReference type="ARBA" id="ARBA00022958"/>
    </source>
</evidence>
<keyword evidence="11" id="KW-1185">Reference proteome</keyword>
<evidence type="ECO:0000259" key="9">
    <source>
        <dbReference type="Pfam" id="PF03520"/>
    </source>
</evidence>
<comment type="catalytic activity">
    <reaction evidence="7">
        <text>K(+)(in) = K(+)(out)</text>
        <dbReference type="Rhea" id="RHEA:29463"/>
        <dbReference type="ChEBI" id="CHEBI:29103"/>
    </reaction>
</comment>
<evidence type="ECO:0000256" key="1">
    <source>
        <dbReference type="ARBA" id="ARBA00004651"/>
    </source>
</evidence>
<evidence type="ECO:0000313" key="11">
    <source>
        <dbReference type="Proteomes" id="UP001151699"/>
    </source>
</evidence>
<evidence type="ECO:0000256" key="3">
    <source>
        <dbReference type="ARBA" id="ARBA00022475"/>
    </source>
</evidence>
<evidence type="ECO:0000256" key="8">
    <source>
        <dbReference type="SAM" id="MobiDB-lite"/>
    </source>
</evidence>
<keyword evidence="3" id="KW-1003">Cell membrane</keyword>
<dbReference type="GO" id="GO:0008076">
    <property type="term" value="C:voltage-gated potassium channel complex"/>
    <property type="evidence" value="ECO:0007669"/>
    <property type="project" value="TreeGrafter"/>
</dbReference>
<feature type="compositionally biased region" description="Low complexity" evidence="8">
    <location>
        <begin position="101"/>
        <end position="114"/>
    </location>
</feature>
<dbReference type="Proteomes" id="UP001151699">
    <property type="component" value="Chromosome A"/>
</dbReference>
<dbReference type="OrthoDB" id="8879391at2759"/>
<sequence length="323" mass="36405">MKGILGSGFALKVQQKQRQKHFNRQIPAAAMLIQCLWRCYAADKCFHSEATWQIYVKSNENYNQNSSSSVLPSNLGKTLMVQVAKRASVLKRRKSRNRMETSPSLLASNNASTSNDGPPRSESDGDVVFYTEEPRSGTPNRVRRGETSSGRTPFISQNSSVTEAPSDEIEQEQEVDDDAEPARVTTLTDAHRNAIRAIRKIKYFVARRKFQQARKPYDVRDVIEQYSQGHLNMMVRIKELQRRLDQTLGKPGSYLTGVDRVGNVKPMTVGARLYRVEQHISTLDKKIDQRMVSTSSSMQPLTLPSGPSQNPSPTPMRCLEDDV</sequence>
<evidence type="ECO:0000256" key="7">
    <source>
        <dbReference type="ARBA" id="ARBA00034430"/>
    </source>
</evidence>
<dbReference type="Pfam" id="PF03520">
    <property type="entry name" value="KCNQ_channel"/>
    <property type="match status" value="1"/>
</dbReference>
<feature type="compositionally biased region" description="Acidic residues" evidence="8">
    <location>
        <begin position="165"/>
        <end position="179"/>
    </location>
</feature>
<feature type="compositionally biased region" description="Polar residues" evidence="8">
    <location>
        <begin position="291"/>
        <end position="311"/>
    </location>
</feature>
<evidence type="ECO:0000313" key="10">
    <source>
        <dbReference type="EMBL" id="KAJ6645393.1"/>
    </source>
</evidence>
<evidence type="ECO:0000256" key="5">
    <source>
        <dbReference type="ARBA" id="ARBA00023065"/>
    </source>
</evidence>
<keyword evidence="4" id="KW-0630">Potassium</keyword>
<accession>A0A9Q0N7U6</accession>
<feature type="region of interest" description="Disordered" evidence="8">
    <location>
        <begin position="87"/>
        <end position="180"/>
    </location>
</feature>
<reference evidence="10" key="1">
    <citation type="submission" date="2022-07" db="EMBL/GenBank/DDBJ databases">
        <authorList>
            <person name="Trinca V."/>
            <person name="Uliana J.V.C."/>
            <person name="Torres T.T."/>
            <person name="Ward R.J."/>
            <person name="Monesi N."/>
        </authorList>
    </citation>
    <scope>NUCLEOTIDE SEQUENCE</scope>
    <source>
        <strain evidence="10">HSMRA1968</strain>
        <tissue evidence="10">Whole embryos</tissue>
    </source>
</reference>
<protein>
    <submittedName>
        <fullName evidence="10">Potassium voltage-gated channel subfamily KQT member 1</fullName>
    </submittedName>
</protein>
<comment type="caution">
    <text evidence="10">The sequence shown here is derived from an EMBL/GenBank/DDBJ whole genome shotgun (WGS) entry which is preliminary data.</text>
</comment>
<name>A0A9Q0N7U6_9DIPT</name>
<dbReference type="GO" id="GO:0005249">
    <property type="term" value="F:voltage-gated potassium channel activity"/>
    <property type="evidence" value="ECO:0007669"/>
    <property type="project" value="InterPro"/>
</dbReference>
<feature type="region of interest" description="Disordered" evidence="8">
    <location>
        <begin position="290"/>
        <end position="323"/>
    </location>
</feature>
<feature type="compositionally biased region" description="Polar residues" evidence="8">
    <location>
        <begin position="147"/>
        <end position="163"/>
    </location>
</feature>
<dbReference type="AlphaFoldDB" id="A0A9Q0N7U6"/>
<keyword evidence="5" id="KW-0406">Ion transport</keyword>
<comment type="subcellular location">
    <subcellularLocation>
        <location evidence="1">Cell membrane</location>
        <topology evidence="1">Multi-pass membrane protein</topology>
    </subcellularLocation>
</comment>
<dbReference type="Gene3D" id="6.10.140.1910">
    <property type="match status" value="2"/>
</dbReference>
<dbReference type="InterPro" id="IPR013821">
    <property type="entry name" value="K_chnl_volt-dep_KCNQ_C"/>
</dbReference>
<feature type="domain" description="Potassium channel voltage dependent KCNQ C-terminal" evidence="9">
    <location>
        <begin position="157"/>
        <end position="289"/>
    </location>
</feature>
<dbReference type="PANTHER" id="PTHR47735">
    <property type="entry name" value="POTASSIUM VOLTAGE-GATED CHANNEL SUBFAMILY KQT MEMBER 4"/>
    <property type="match status" value="1"/>
</dbReference>
<keyword evidence="6" id="KW-0407">Ion channel</keyword>
<evidence type="ECO:0000256" key="2">
    <source>
        <dbReference type="ARBA" id="ARBA00022448"/>
    </source>
</evidence>
<keyword evidence="2" id="KW-0813">Transport</keyword>